<comment type="caution">
    <text evidence="1">The sequence shown here is derived from an EMBL/GenBank/DDBJ whole genome shotgun (WGS) entry which is preliminary data.</text>
</comment>
<evidence type="ECO:0000313" key="1">
    <source>
        <dbReference type="EMBL" id="KAJ5617713.1"/>
    </source>
</evidence>
<dbReference type="Proteomes" id="UP001213799">
    <property type="component" value="Unassembled WGS sequence"/>
</dbReference>
<gene>
    <name evidence="1" type="ORF">N7537_002827</name>
</gene>
<accession>A0AAD6H825</accession>
<dbReference type="InterPro" id="IPR036366">
    <property type="entry name" value="PGBDSf"/>
</dbReference>
<dbReference type="AlphaFoldDB" id="A0AAD6H825"/>
<dbReference type="RefSeq" id="XP_056758880.1">
    <property type="nucleotide sequence ID" value="XM_056893885.1"/>
</dbReference>
<dbReference type="GeneID" id="81584127"/>
<dbReference type="EMBL" id="JAQJAE010000001">
    <property type="protein sequence ID" value="KAJ5617713.1"/>
    <property type="molecule type" value="Genomic_DNA"/>
</dbReference>
<dbReference type="Gene3D" id="1.10.101.10">
    <property type="entry name" value="PGBD-like superfamily/PGBD"/>
    <property type="match status" value="1"/>
</dbReference>
<evidence type="ECO:0000313" key="2">
    <source>
        <dbReference type="Proteomes" id="UP001213799"/>
    </source>
</evidence>
<reference evidence="1" key="1">
    <citation type="journal article" date="2023" name="IMA Fungus">
        <title>Comparative genomic study of the Penicillium genus elucidates a diverse pangenome and 15 lateral gene transfer events.</title>
        <authorList>
            <person name="Petersen C."/>
            <person name="Sorensen T."/>
            <person name="Nielsen M.R."/>
            <person name="Sondergaard T.E."/>
            <person name="Sorensen J.L."/>
            <person name="Fitzpatrick D.A."/>
            <person name="Frisvad J.C."/>
            <person name="Nielsen K.L."/>
        </authorList>
    </citation>
    <scope>NUCLEOTIDE SEQUENCE</scope>
    <source>
        <strain evidence="1">IBT 12815</strain>
    </source>
</reference>
<name>A0AAD6H825_9EURO</name>
<reference evidence="1" key="2">
    <citation type="submission" date="2023-01" db="EMBL/GenBank/DDBJ databases">
        <authorList>
            <person name="Petersen C."/>
        </authorList>
    </citation>
    <scope>NUCLEOTIDE SEQUENCE</scope>
    <source>
        <strain evidence="1">IBT 12815</strain>
    </source>
</reference>
<dbReference type="InterPro" id="IPR036365">
    <property type="entry name" value="PGBD-like_sf"/>
</dbReference>
<sequence length="146" mass="16728">MTSKNDKQNFSLIARPTRYTTRTKTMQILFYKLNSWGKVAIMKTDWTTPEVAAVEFGDHEAKKAVRSYLARFEYLDPYREVDEFDAEVDGPVTLRVLQHPFGVNVTGRYDTKTQAIMNEKRCGFPDNNGIVNFVLPCSSRPKPVIS</sequence>
<proteinExistence type="predicted"/>
<keyword evidence="2" id="KW-1185">Reference proteome</keyword>
<protein>
    <submittedName>
        <fullName evidence="1">Uncharacterized protein</fullName>
    </submittedName>
</protein>
<organism evidence="1 2">
    <name type="scientific">Penicillium hordei</name>
    <dbReference type="NCBI Taxonomy" id="40994"/>
    <lineage>
        <taxon>Eukaryota</taxon>
        <taxon>Fungi</taxon>
        <taxon>Dikarya</taxon>
        <taxon>Ascomycota</taxon>
        <taxon>Pezizomycotina</taxon>
        <taxon>Eurotiomycetes</taxon>
        <taxon>Eurotiomycetidae</taxon>
        <taxon>Eurotiales</taxon>
        <taxon>Aspergillaceae</taxon>
        <taxon>Penicillium</taxon>
    </lineage>
</organism>
<dbReference type="SUPFAM" id="SSF47090">
    <property type="entry name" value="PGBD-like"/>
    <property type="match status" value="1"/>
</dbReference>